<protein>
    <submittedName>
        <fullName evidence="1">Uncharacterized protein</fullName>
    </submittedName>
</protein>
<dbReference type="AlphaFoldDB" id="A0A6N6NQP2"/>
<organism evidence="1 2">
    <name type="scientific">Ellagibacter isourolithinifaciens</name>
    <dbReference type="NCBI Taxonomy" id="2137581"/>
    <lineage>
        <taxon>Bacteria</taxon>
        <taxon>Bacillati</taxon>
        <taxon>Actinomycetota</taxon>
        <taxon>Coriobacteriia</taxon>
        <taxon>Eggerthellales</taxon>
        <taxon>Eggerthellaceae</taxon>
        <taxon>Ellagibacter</taxon>
    </lineage>
</organism>
<dbReference type="EMBL" id="WAJR01000003">
    <property type="protein sequence ID" value="KAB1642074.1"/>
    <property type="molecule type" value="Genomic_DNA"/>
</dbReference>
<comment type="caution">
    <text evidence="1">The sequence shown here is derived from an EMBL/GenBank/DDBJ whole genome shotgun (WGS) entry which is preliminary data.</text>
</comment>
<evidence type="ECO:0000313" key="1">
    <source>
        <dbReference type="EMBL" id="KAB1642074.1"/>
    </source>
</evidence>
<keyword evidence="2" id="KW-1185">Reference proteome</keyword>
<dbReference type="Proteomes" id="UP000468668">
    <property type="component" value="Unassembled WGS sequence"/>
</dbReference>
<evidence type="ECO:0000313" key="2">
    <source>
        <dbReference type="Proteomes" id="UP000468668"/>
    </source>
</evidence>
<dbReference type="OrthoDB" id="3183043at2"/>
<proteinExistence type="predicted"/>
<sequence>MTTACTAVAATALGCSASDDAKATWTWTQDDDLPVLCMQVSGGAIVAMPGSGWKPQDGWIQVQLSGGSIPGKEIESITQEGSTLVVQLKKPASDIETMDLRLTEYRVEGGDVSSIESVDIIDKGERHEAQLGVDG</sequence>
<gene>
    <name evidence="1" type="ORF">F8C90_02560</name>
</gene>
<accession>A0A6N6NQP2</accession>
<dbReference type="GeneID" id="98657282"/>
<dbReference type="RefSeq" id="WP_158048884.1">
    <property type="nucleotide sequence ID" value="NZ_DBFAEO010000009.1"/>
</dbReference>
<reference evidence="1 2" key="1">
    <citation type="submission" date="2019-09" db="EMBL/GenBank/DDBJ databases">
        <title>Whole genome shotgun sequencing (WGS) of Ellagibacter isourolithinifaciens DSM 104140(T) and Adlercreutzia muris DSM 29508(T).</title>
        <authorList>
            <person name="Stoll D.A."/>
            <person name="Danylec N."/>
            <person name="Huch M."/>
        </authorList>
    </citation>
    <scope>NUCLEOTIDE SEQUENCE [LARGE SCALE GENOMIC DNA]</scope>
    <source>
        <strain evidence="1 2">DSM 104140</strain>
    </source>
</reference>
<name>A0A6N6NQP2_9ACTN</name>